<feature type="chain" id="PRO_5040383034" evidence="1">
    <location>
        <begin position="19"/>
        <end position="115"/>
    </location>
</feature>
<organism evidence="2 3">
    <name type="scientific">Podila minutissima</name>
    <dbReference type="NCBI Taxonomy" id="64525"/>
    <lineage>
        <taxon>Eukaryota</taxon>
        <taxon>Fungi</taxon>
        <taxon>Fungi incertae sedis</taxon>
        <taxon>Mucoromycota</taxon>
        <taxon>Mortierellomycotina</taxon>
        <taxon>Mortierellomycetes</taxon>
        <taxon>Mortierellales</taxon>
        <taxon>Mortierellaceae</taxon>
        <taxon>Podila</taxon>
    </lineage>
</organism>
<evidence type="ECO:0000313" key="3">
    <source>
        <dbReference type="Proteomes" id="UP000696485"/>
    </source>
</evidence>
<comment type="caution">
    <text evidence="2">The sequence shown here is derived from an EMBL/GenBank/DDBJ whole genome shotgun (WGS) entry which is preliminary data.</text>
</comment>
<evidence type="ECO:0000256" key="1">
    <source>
        <dbReference type="SAM" id="SignalP"/>
    </source>
</evidence>
<gene>
    <name evidence="2" type="ORF">BG006_003546</name>
</gene>
<evidence type="ECO:0000313" key="2">
    <source>
        <dbReference type="EMBL" id="KAF9338378.1"/>
    </source>
</evidence>
<reference evidence="2" key="1">
    <citation type="journal article" date="2020" name="Fungal Divers.">
        <title>Resolving the Mortierellaceae phylogeny through synthesis of multi-gene phylogenetics and phylogenomics.</title>
        <authorList>
            <person name="Vandepol N."/>
            <person name="Liber J."/>
            <person name="Desiro A."/>
            <person name="Na H."/>
            <person name="Kennedy M."/>
            <person name="Barry K."/>
            <person name="Grigoriev I.V."/>
            <person name="Miller A.N."/>
            <person name="O'Donnell K."/>
            <person name="Stajich J.E."/>
            <person name="Bonito G."/>
        </authorList>
    </citation>
    <scope>NUCLEOTIDE SEQUENCE</scope>
    <source>
        <strain evidence="2">NVP1</strain>
    </source>
</reference>
<dbReference type="AlphaFoldDB" id="A0A9P5VR82"/>
<dbReference type="Proteomes" id="UP000696485">
    <property type="component" value="Unassembled WGS sequence"/>
</dbReference>
<sequence>MYIKQIIIIGLVAAVATAQNIAWKGSAPICNPQDCSKEDSGARPYELLRSKSGDGSPCITGHKKCCADAETDLNLVACKYSDNGRHNPDSDHDDDDYIRFLNKKGLRVQRNYFEF</sequence>
<protein>
    <submittedName>
        <fullName evidence="2">Uncharacterized protein</fullName>
    </submittedName>
</protein>
<keyword evidence="3" id="KW-1185">Reference proteome</keyword>
<accession>A0A9P5VR82</accession>
<proteinExistence type="predicted"/>
<dbReference type="EMBL" id="JAAAUY010000002">
    <property type="protein sequence ID" value="KAF9338378.1"/>
    <property type="molecule type" value="Genomic_DNA"/>
</dbReference>
<name>A0A9P5VR82_9FUNG</name>
<keyword evidence="1" id="KW-0732">Signal</keyword>
<feature type="signal peptide" evidence="1">
    <location>
        <begin position="1"/>
        <end position="18"/>
    </location>
</feature>